<sequence length="338" mass="38924">MQMTNGGDNLVYKHAEDSWFNARVNIYCKLSHLTIISDAMARVGMLGRWEQDIFKQFLGMNKELFSGKLCHIFLCIELHYPGARPDEMWFGVGNLAVRFGKEEFLLVIGLRFGPMPQSVNSLPKVVPGNVYHRYFGGSLAPLKDILGRLSGEEFDEQEDVIKLRYVYFLSHILLRQEYRCVTLYWLGKSLHDRRNERKQNRNYSTQQDLGYNVYGFPWALMYWAMEAIPVLTGLVGKRRIGRTGHGFPRLTRWYCRKKPTHLGNKFNDEESSLRRDDLGDMNDAHEVGDDQHDAHEDEVGDDQHDEVADKVHVAQEDEVSDDQNVGQQNEVGEGLHGA</sequence>
<organism evidence="2 3">
    <name type="scientific">Dipteronia dyeriana</name>
    <dbReference type="NCBI Taxonomy" id="168575"/>
    <lineage>
        <taxon>Eukaryota</taxon>
        <taxon>Viridiplantae</taxon>
        <taxon>Streptophyta</taxon>
        <taxon>Embryophyta</taxon>
        <taxon>Tracheophyta</taxon>
        <taxon>Spermatophyta</taxon>
        <taxon>Magnoliopsida</taxon>
        <taxon>eudicotyledons</taxon>
        <taxon>Gunneridae</taxon>
        <taxon>Pentapetalae</taxon>
        <taxon>rosids</taxon>
        <taxon>malvids</taxon>
        <taxon>Sapindales</taxon>
        <taxon>Sapindaceae</taxon>
        <taxon>Hippocastanoideae</taxon>
        <taxon>Acereae</taxon>
        <taxon>Dipteronia</taxon>
    </lineage>
</organism>
<dbReference type="EMBL" id="JANJYI010000002">
    <property type="protein sequence ID" value="KAK2660809.1"/>
    <property type="molecule type" value="Genomic_DNA"/>
</dbReference>
<protein>
    <submittedName>
        <fullName evidence="2">Uncharacterized protein</fullName>
    </submittedName>
</protein>
<evidence type="ECO:0000313" key="2">
    <source>
        <dbReference type="EMBL" id="KAK2660809.1"/>
    </source>
</evidence>
<name>A0AAD9XJR1_9ROSI</name>
<feature type="region of interest" description="Disordered" evidence="1">
    <location>
        <begin position="265"/>
        <end position="338"/>
    </location>
</feature>
<dbReference type="AlphaFoldDB" id="A0AAD9XJR1"/>
<comment type="caution">
    <text evidence="2">The sequence shown here is derived from an EMBL/GenBank/DDBJ whole genome shotgun (WGS) entry which is preliminary data.</text>
</comment>
<proteinExistence type="predicted"/>
<gene>
    <name evidence="2" type="ORF">Ddye_007342</name>
</gene>
<reference evidence="2" key="1">
    <citation type="journal article" date="2023" name="Plant J.">
        <title>Genome sequences and population genomics provide insights into the demographic history, inbreeding, and mutation load of two 'living fossil' tree species of Dipteronia.</title>
        <authorList>
            <person name="Feng Y."/>
            <person name="Comes H.P."/>
            <person name="Chen J."/>
            <person name="Zhu S."/>
            <person name="Lu R."/>
            <person name="Zhang X."/>
            <person name="Li P."/>
            <person name="Qiu J."/>
            <person name="Olsen K.M."/>
            <person name="Qiu Y."/>
        </authorList>
    </citation>
    <scope>NUCLEOTIDE SEQUENCE</scope>
    <source>
        <strain evidence="2">KIB01</strain>
    </source>
</reference>
<accession>A0AAD9XJR1</accession>
<dbReference type="PANTHER" id="PTHR48449">
    <property type="entry name" value="DUF1985 DOMAIN-CONTAINING PROTEIN"/>
    <property type="match status" value="1"/>
</dbReference>
<feature type="compositionally biased region" description="Basic and acidic residues" evidence="1">
    <location>
        <begin position="266"/>
        <end position="315"/>
    </location>
</feature>
<evidence type="ECO:0000313" key="3">
    <source>
        <dbReference type="Proteomes" id="UP001280121"/>
    </source>
</evidence>
<keyword evidence="3" id="KW-1185">Reference proteome</keyword>
<dbReference type="Proteomes" id="UP001280121">
    <property type="component" value="Unassembled WGS sequence"/>
</dbReference>
<evidence type="ECO:0000256" key="1">
    <source>
        <dbReference type="SAM" id="MobiDB-lite"/>
    </source>
</evidence>
<dbReference type="PANTHER" id="PTHR48449:SF1">
    <property type="entry name" value="DUF1985 DOMAIN-CONTAINING PROTEIN"/>
    <property type="match status" value="1"/>
</dbReference>